<dbReference type="VEuPathDB" id="FungiDB:GVI51_K06215"/>
<feature type="compositionally biased region" description="Basic and acidic residues" evidence="1">
    <location>
        <begin position="29"/>
        <end position="42"/>
    </location>
</feature>
<proteinExistence type="predicted"/>
<dbReference type="VEuPathDB" id="FungiDB:CAGL0K06380g"/>
<evidence type="ECO:0000313" key="2">
    <source>
        <dbReference type="CGD" id="CAL0000209364"/>
    </source>
</evidence>
<dbReference type="VEuPathDB" id="FungiDB:GWK60_K06215"/>
<dbReference type="VEuPathDB" id="FungiDB:GW608_K06193"/>
<gene>
    <name evidence="2" type="ordered locus">CAGL0K06380g</name>
</gene>
<dbReference type="VEuPathDB" id="FungiDB:B1J91_K06380g"/>
<evidence type="ECO:0000313" key="3">
    <source>
        <dbReference type="EMBL" id="ABU87821.1"/>
    </source>
</evidence>
<accession>A7X7K0</accession>
<dbReference type="EMBL" id="AY083606">
    <property type="protein sequence ID" value="ABU87821.1"/>
    <property type="molecule type" value="Genomic_DNA"/>
</dbReference>
<name>A7X7K0_CANGB</name>
<sequence>MEHSKKEMPADPPSYEETMRMDQHRQHYAEDHNDYRPEEPRYRHVHVPIRTARTNYPAGGSYTYSSSST</sequence>
<protein>
    <submittedName>
        <fullName evidence="3">Uncharacterized protein</fullName>
    </submittedName>
</protein>
<dbReference type="CGD" id="CAL0000209364">
    <property type="gene designation" value="CAGL0K06380g"/>
</dbReference>
<feature type="compositionally biased region" description="Low complexity" evidence="1">
    <location>
        <begin position="59"/>
        <end position="69"/>
    </location>
</feature>
<dbReference type="AlphaFoldDB" id="A7X7K0"/>
<feature type="region of interest" description="Disordered" evidence="1">
    <location>
        <begin position="29"/>
        <end position="69"/>
    </location>
</feature>
<evidence type="ECO:0000256" key="1">
    <source>
        <dbReference type="SAM" id="MobiDB-lite"/>
    </source>
</evidence>
<organism evidence="3">
    <name type="scientific">Candida glabrata</name>
    <name type="common">Yeast</name>
    <name type="synonym">Torulopsis glabrata</name>
    <dbReference type="NCBI Taxonomy" id="5478"/>
    <lineage>
        <taxon>Eukaryota</taxon>
        <taxon>Fungi</taxon>
        <taxon>Dikarya</taxon>
        <taxon>Ascomycota</taxon>
        <taxon>Saccharomycotina</taxon>
        <taxon>Saccharomycetes</taxon>
        <taxon>Saccharomycetales</taxon>
        <taxon>Saccharomycetaceae</taxon>
        <taxon>Nakaseomyces</taxon>
    </lineage>
</organism>
<reference evidence="3" key="1">
    <citation type="journal article" date="2002" name="Yeast">
        <title>Genomic differences between Candida glabrata and Saccharomyces cerevisiae around the MRPL28 and GCN3 loci.</title>
        <authorList>
            <person name="Walsh D.W."/>
            <person name="Wolfe K.H."/>
            <person name="Butler G."/>
        </authorList>
    </citation>
    <scope>NUCLEOTIDE SEQUENCE</scope>
    <source>
        <strain evidence="3">CBS138</strain>
    </source>
</reference>